<keyword evidence="1" id="KW-1133">Transmembrane helix</keyword>
<evidence type="ECO:0000313" key="4">
    <source>
        <dbReference type="Proteomes" id="UP000273044"/>
    </source>
</evidence>
<keyword evidence="1" id="KW-0472">Membrane</keyword>
<feature type="transmembrane region" description="Helical" evidence="1">
    <location>
        <begin position="37"/>
        <end position="58"/>
    </location>
</feature>
<keyword evidence="1" id="KW-0812">Transmembrane</keyword>
<dbReference type="Proteomes" id="UP000677180">
    <property type="component" value="Chromosome"/>
</dbReference>
<keyword evidence="4" id="KW-1185">Reference proteome</keyword>
<feature type="transmembrane region" description="Helical" evidence="1">
    <location>
        <begin position="134"/>
        <end position="153"/>
    </location>
</feature>
<dbReference type="OMA" id="ITAAFRW"/>
<dbReference type="EMBL" id="CP072385">
    <property type="protein sequence ID" value="QUC12472.1"/>
    <property type="molecule type" value="Genomic_DNA"/>
</dbReference>
<reference evidence="3 4" key="1">
    <citation type="submission" date="2018-12" db="EMBL/GenBank/DDBJ databases">
        <authorList>
            <consortium name="Pathogen Informatics"/>
        </authorList>
    </citation>
    <scope>NUCLEOTIDE SEQUENCE [LARGE SCALE GENOMIC DNA]</scope>
    <source>
        <strain evidence="3 4">NCTC12967</strain>
    </source>
</reference>
<evidence type="ECO:0000256" key="1">
    <source>
        <dbReference type="SAM" id="Phobius"/>
    </source>
</evidence>
<evidence type="ECO:0000313" key="2">
    <source>
        <dbReference type="EMBL" id="QUC12472.1"/>
    </source>
</evidence>
<organism evidence="2 5">
    <name type="scientific">Arachnia propionica</name>
    <dbReference type="NCBI Taxonomy" id="1750"/>
    <lineage>
        <taxon>Bacteria</taxon>
        <taxon>Bacillati</taxon>
        <taxon>Actinomycetota</taxon>
        <taxon>Actinomycetes</taxon>
        <taxon>Propionibacteriales</taxon>
        <taxon>Propionibacteriaceae</taxon>
        <taxon>Arachnia</taxon>
    </lineage>
</organism>
<name>A0A3N4D344_9ACTN</name>
<gene>
    <name evidence="2" type="ORF">J5A53_07375</name>
    <name evidence="3" type="ORF">NCTC12967_01653</name>
</gene>
<evidence type="ECO:0000313" key="5">
    <source>
        <dbReference type="Proteomes" id="UP000677180"/>
    </source>
</evidence>
<dbReference type="OrthoDB" id="5160199at2"/>
<dbReference type="Proteomes" id="UP000273044">
    <property type="component" value="Chromosome"/>
</dbReference>
<feature type="transmembrane region" description="Helical" evidence="1">
    <location>
        <begin position="189"/>
        <end position="214"/>
    </location>
</feature>
<proteinExistence type="predicted"/>
<sequence>MSTTTFDRLPTGYRKPPRLRPSVRAAWLWENRKVSNLWYWPALALLCAVSLLSGYVQFMEYRAEFLAQGATWAVIWGQGSLMSSMLFIPLAVGAFTAQSAAGEHEGRNWQRMSASGLAGTMVAGKLLHTAQTALASALVFLTEFVVTGLLLGFDPAELGPYLARVVPIALSVWVVEVFVMWVGTIANSFAAIMSILLLTTIGGFVLSLAAPPVAGLYPLSLITSAFASRQPDSIASVGSMLVTGSIAAVWVVFWASALLRRIARNP</sequence>
<protein>
    <submittedName>
        <fullName evidence="2">ABC transporter permease</fullName>
    </submittedName>
    <submittedName>
        <fullName evidence="3">Uncharacterized protein conserved in bacteria</fullName>
    </submittedName>
</protein>
<dbReference type="RefSeq" id="WP_014846714.1">
    <property type="nucleotide sequence ID" value="NZ_CAJZDL010000010.1"/>
</dbReference>
<dbReference type="EMBL" id="LR134406">
    <property type="protein sequence ID" value="VEH70358.1"/>
    <property type="molecule type" value="Genomic_DNA"/>
</dbReference>
<reference evidence="2" key="2">
    <citation type="submission" date="2021-03" db="EMBL/GenBank/DDBJ databases">
        <title>Human Oral Microbial Genomes.</title>
        <authorList>
            <person name="Johnston C.D."/>
            <person name="Chen T."/>
            <person name="Dewhirst F.E."/>
        </authorList>
    </citation>
    <scope>NUCLEOTIDE SEQUENCE</scope>
    <source>
        <strain evidence="2">F0714</strain>
    </source>
</reference>
<evidence type="ECO:0000313" key="3">
    <source>
        <dbReference type="EMBL" id="VEH70358.1"/>
    </source>
</evidence>
<dbReference type="AlphaFoldDB" id="A0A3N4D344"/>
<feature type="transmembrane region" description="Helical" evidence="1">
    <location>
        <begin position="165"/>
        <end position="182"/>
    </location>
</feature>
<feature type="transmembrane region" description="Helical" evidence="1">
    <location>
        <begin position="234"/>
        <end position="259"/>
    </location>
</feature>
<feature type="transmembrane region" description="Helical" evidence="1">
    <location>
        <begin position="70"/>
        <end position="97"/>
    </location>
</feature>
<dbReference type="GeneID" id="64407120"/>
<accession>A0A3N4D344</accession>